<reference evidence="1 2" key="1">
    <citation type="submission" date="2020-10" db="EMBL/GenBank/DDBJ databases">
        <title>The genome sequence of Chitinilyticum litopenaei 4Y14.</title>
        <authorList>
            <person name="Liu Y."/>
        </authorList>
    </citation>
    <scope>NUCLEOTIDE SEQUENCE [LARGE SCALE GENOMIC DNA]</scope>
    <source>
        <strain evidence="1 2">4Y14</strain>
    </source>
</reference>
<accession>A0A8J7FRL3</accession>
<sequence length="64" mass="7453">MNPQLYETAELVQIEQQAGQMLETAKPESRLYQLAYRLRLYLQLELIRRGVFSRRAARLRAGGS</sequence>
<keyword evidence="2" id="KW-1185">Reference proteome</keyword>
<gene>
    <name evidence="1" type="ORF">INR99_09595</name>
</gene>
<dbReference type="EMBL" id="JADFUA010000005">
    <property type="protein sequence ID" value="MBE9609606.1"/>
    <property type="molecule type" value="Genomic_DNA"/>
</dbReference>
<organism evidence="1 2">
    <name type="scientific">Chitinilyticum piscinae</name>
    <dbReference type="NCBI Taxonomy" id="2866724"/>
    <lineage>
        <taxon>Bacteria</taxon>
        <taxon>Pseudomonadati</taxon>
        <taxon>Pseudomonadota</taxon>
        <taxon>Betaproteobacteria</taxon>
        <taxon>Neisseriales</taxon>
        <taxon>Chitinibacteraceae</taxon>
        <taxon>Chitinilyticum</taxon>
    </lineage>
</organism>
<dbReference type="RefSeq" id="WP_194116138.1">
    <property type="nucleotide sequence ID" value="NZ_JADFUA010000005.1"/>
</dbReference>
<evidence type="ECO:0000313" key="1">
    <source>
        <dbReference type="EMBL" id="MBE9609606.1"/>
    </source>
</evidence>
<dbReference type="Proteomes" id="UP000604481">
    <property type="component" value="Unassembled WGS sequence"/>
</dbReference>
<proteinExistence type="predicted"/>
<dbReference type="AlphaFoldDB" id="A0A8J7FRL3"/>
<name>A0A8J7FRL3_9NEIS</name>
<protein>
    <submittedName>
        <fullName evidence="1">Uncharacterized protein</fullName>
    </submittedName>
</protein>
<evidence type="ECO:0000313" key="2">
    <source>
        <dbReference type="Proteomes" id="UP000604481"/>
    </source>
</evidence>
<comment type="caution">
    <text evidence="1">The sequence shown here is derived from an EMBL/GenBank/DDBJ whole genome shotgun (WGS) entry which is preliminary data.</text>
</comment>